<dbReference type="CDD" id="cd04183">
    <property type="entry name" value="GT2_BcE_like"/>
    <property type="match status" value="1"/>
</dbReference>
<dbReference type="Gene3D" id="3.90.550.10">
    <property type="entry name" value="Spore Coat Polysaccharide Biosynthesis Protein SpsA, Chain A"/>
    <property type="match status" value="1"/>
</dbReference>
<comment type="caution">
    <text evidence="1">The sequence shown here is derived from an EMBL/GenBank/DDBJ whole genome shotgun (WGS) entry which is preliminary data.</text>
</comment>
<evidence type="ECO:0000313" key="2">
    <source>
        <dbReference type="Proteomes" id="UP000018466"/>
    </source>
</evidence>
<reference evidence="1 2" key="1">
    <citation type="submission" date="2011-10" db="EMBL/GenBank/DDBJ databases">
        <title>The Genome Sequence of Lachnospiraceae bacterium ACC2.</title>
        <authorList>
            <consortium name="The Broad Institute Genome Sequencing Platform"/>
            <person name="Earl A."/>
            <person name="Ward D."/>
            <person name="Feldgarden M."/>
            <person name="Gevers D."/>
            <person name="Sizova M."/>
            <person name="Hazen A."/>
            <person name="Epstein S."/>
            <person name="Young S.K."/>
            <person name="Zeng Q."/>
            <person name="Gargeya S."/>
            <person name="Fitzgerald M."/>
            <person name="Haas B."/>
            <person name="Abouelleil A."/>
            <person name="Alvarado L."/>
            <person name="Arachchi H.M."/>
            <person name="Berlin A."/>
            <person name="Brown A."/>
            <person name="Chapman S.B."/>
            <person name="Chen Z."/>
            <person name="Dunbar C."/>
            <person name="Freedman E."/>
            <person name="Gearin G."/>
            <person name="Goldberg J."/>
            <person name="Griggs A."/>
            <person name="Gujja S."/>
            <person name="Heiman D."/>
            <person name="Howarth C."/>
            <person name="Larson L."/>
            <person name="Lui A."/>
            <person name="MacDonald P.J.P."/>
            <person name="Montmayeur A."/>
            <person name="Murphy C."/>
            <person name="Neiman D."/>
            <person name="Pearson M."/>
            <person name="Priest M."/>
            <person name="Roberts A."/>
            <person name="Saif S."/>
            <person name="Shea T."/>
            <person name="Shenoy N."/>
            <person name="Sisk P."/>
            <person name="Stolte C."/>
            <person name="Sykes S."/>
            <person name="Wortman J."/>
            <person name="Nusbaum C."/>
            <person name="Birren B."/>
        </authorList>
    </citation>
    <scope>NUCLEOTIDE SEQUENCE [LARGE SCALE GENOMIC DNA]</scope>
    <source>
        <strain evidence="1 2">ACC2</strain>
    </source>
</reference>
<proteinExistence type="predicted"/>
<organism evidence="1 2">
    <name type="scientific">Stomatobaculum longum</name>
    <dbReference type="NCBI Taxonomy" id="796942"/>
    <lineage>
        <taxon>Bacteria</taxon>
        <taxon>Bacillati</taxon>
        <taxon>Bacillota</taxon>
        <taxon>Clostridia</taxon>
        <taxon>Lachnospirales</taxon>
        <taxon>Lachnospiraceae</taxon>
        <taxon>Stomatobaculum</taxon>
    </lineage>
</organism>
<dbReference type="RefSeq" id="WP_009533101.1">
    <property type="nucleotide sequence ID" value="NZ_JH590863.1"/>
</dbReference>
<evidence type="ECO:0008006" key="3">
    <source>
        <dbReference type="Google" id="ProtNLM"/>
    </source>
</evidence>
<accession>A0AA36Y4R0</accession>
<keyword evidence="2" id="KW-1185">Reference proteome</keyword>
<dbReference type="InterPro" id="IPR029044">
    <property type="entry name" value="Nucleotide-diphossugar_trans"/>
</dbReference>
<protein>
    <recommendedName>
        <fullName evidence="3">MobA-like NTP transferase domain-containing protein</fullName>
    </recommendedName>
</protein>
<gene>
    <name evidence="1" type="ORF">HMPREF9623_01268</name>
</gene>
<dbReference type="InterPro" id="IPR016873">
    <property type="entry name" value="Caps_polysacc_synth_BcbE_prd"/>
</dbReference>
<dbReference type="EMBL" id="AGEL01000007">
    <property type="protein sequence ID" value="EHO16569.1"/>
    <property type="molecule type" value="Genomic_DNA"/>
</dbReference>
<dbReference type="GeneID" id="86941025"/>
<evidence type="ECO:0000313" key="1">
    <source>
        <dbReference type="EMBL" id="EHO16569.1"/>
    </source>
</evidence>
<dbReference type="Proteomes" id="UP000018466">
    <property type="component" value="Unassembled WGS sequence"/>
</dbReference>
<sequence length="246" mass="27708">MKNLDIVITMGGLGSRFRKAGYTVPKFMIETRGKTLFEWSILSLKGFADCAARYIFIAMRDESADVETFIAEQCKALGIADYKLLLLDYLTDGQATTAELASKYWNPEHGLLIYNIDTYVVPGAMNAAELKGDGFIPCFLGEGDHWSFVRLDESSKAVEVREKTRISENCTLGAYYFKSCALYERLYHEFYANEANLEKGEKYIAPMYNYLIQKGGEVYISVVPTEAVHVLGTPEEVQAFEQAKLN</sequence>
<dbReference type="PIRSF" id="PIRSF028162">
    <property type="entry name" value="BcbE_prd"/>
    <property type="match status" value="1"/>
</dbReference>
<dbReference type="SUPFAM" id="SSF53448">
    <property type="entry name" value="Nucleotide-diphospho-sugar transferases"/>
    <property type="match status" value="1"/>
</dbReference>
<dbReference type="AlphaFoldDB" id="A0AA36Y4R0"/>
<name>A0AA36Y4R0_9FIRM</name>